<accession>D4E9P2</accession>
<gene>
    <name evidence="1" type="ORF">HMPREF0758_4892</name>
</gene>
<evidence type="ECO:0000313" key="1">
    <source>
        <dbReference type="EMBL" id="EFE93459.1"/>
    </source>
</evidence>
<comment type="caution">
    <text evidence="1">The sequence shown here is derived from an EMBL/GenBank/DDBJ whole genome shotgun (WGS) entry which is preliminary data.</text>
</comment>
<name>D4E9P2_SEROD</name>
<protein>
    <submittedName>
        <fullName evidence="1">Uncharacterized protein</fullName>
    </submittedName>
</protein>
<organism evidence="1 2">
    <name type="scientific">Serratia odorifera DSM 4582</name>
    <dbReference type="NCBI Taxonomy" id="667129"/>
    <lineage>
        <taxon>Bacteria</taxon>
        <taxon>Pseudomonadati</taxon>
        <taxon>Pseudomonadota</taxon>
        <taxon>Gammaproteobacteria</taxon>
        <taxon>Enterobacterales</taxon>
        <taxon>Yersiniaceae</taxon>
        <taxon>Serratia</taxon>
    </lineage>
</organism>
<evidence type="ECO:0000313" key="2">
    <source>
        <dbReference type="Proteomes" id="UP000005723"/>
    </source>
</evidence>
<dbReference type="HOGENOM" id="CLU_3239526_0_0_6"/>
<keyword evidence="2" id="KW-1185">Reference proteome</keyword>
<reference evidence="1 2" key="1">
    <citation type="submission" date="2010-01" db="EMBL/GenBank/DDBJ databases">
        <authorList>
            <person name="Muzny D."/>
            <person name="Qin X."/>
            <person name="Deng J."/>
            <person name="Jiang H."/>
            <person name="Liu Y."/>
            <person name="Qu J."/>
            <person name="Song X.-Z."/>
            <person name="Zhang L."/>
            <person name="Thornton R."/>
            <person name="Coyle M."/>
            <person name="Francisco L."/>
            <person name="Jackson L."/>
            <person name="Javaid M."/>
            <person name="Korchina V."/>
            <person name="Kovar C."/>
            <person name="Mata R."/>
            <person name="Mathew T."/>
            <person name="Ngo R."/>
            <person name="Nguyen L."/>
            <person name="Nguyen N."/>
            <person name="Okwuonu G."/>
            <person name="Ongeri F."/>
            <person name="Pham C."/>
            <person name="Simmons D."/>
            <person name="Wilczek-Boney K."/>
            <person name="Hale W."/>
            <person name="Jakkamsetti A."/>
            <person name="Pham P."/>
            <person name="Ruth R."/>
            <person name="San Lucas F."/>
            <person name="Warren J."/>
            <person name="Zhang J."/>
            <person name="Zhao Z."/>
            <person name="Zhou C."/>
            <person name="Zhu D."/>
            <person name="Lee S."/>
            <person name="Bess C."/>
            <person name="Blankenburg K."/>
            <person name="Forbes L."/>
            <person name="Fu Q."/>
            <person name="Gubbala S."/>
            <person name="Hirani K."/>
            <person name="Jayaseelan J.C."/>
            <person name="Lara F."/>
            <person name="Munidasa M."/>
            <person name="Palculict T."/>
            <person name="Patil S."/>
            <person name="Pu L.-L."/>
            <person name="Saada N."/>
            <person name="Tang L."/>
            <person name="Weissenberger G."/>
            <person name="Zhu Y."/>
            <person name="Hemphill L."/>
            <person name="Shang Y."/>
            <person name="Youmans B."/>
            <person name="Ayvaz T."/>
            <person name="Ross M."/>
            <person name="Santibanez J."/>
            <person name="Aqrawi P."/>
            <person name="Gross S."/>
            <person name="Joshi V."/>
            <person name="Fowler G."/>
            <person name="Nazareth L."/>
            <person name="Reid J."/>
            <person name="Worley K."/>
            <person name="Petrosino J."/>
            <person name="Highlander S."/>
            <person name="Gibbs R."/>
        </authorList>
    </citation>
    <scope>NUCLEOTIDE SEQUENCE [LARGE SCALE GENOMIC DNA]</scope>
    <source>
        <strain evidence="1 2">DSM 4582</strain>
    </source>
</reference>
<sequence>MFSFSVIKLWNIQKMGLAVCFINDKARLHYIYRCWCQLRHWQP</sequence>
<dbReference type="EMBL" id="ADBY01000060">
    <property type="protein sequence ID" value="EFE93459.1"/>
    <property type="molecule type" value="Genomic_DNA"/>
</dbReference>
<dbReference type="Proteomes" id="UP000005723">
    <property type="component" value="Unassembled WGS sequence"/>
</dbReference>
<dbReference type="AlphaFoldDB" id="D4E9P2"/>
<proteinExistence type="predicted"/>